<dbReference type="EMBL" id="NITZ01000004">
    <property type="protein sequence ID" value="PHM49627.1"/>
    <property type="molecule type" value="Genomic_DNA"/>
</dbReference>
<protein>
    <submittedName>
        <fullName evidence="1">Uncharacterized protein</fullName>
    </submittedName>
</protein>
<name>A0A2D0JTF1_9GAMM</name>
<keyword evidence="2" id="KW-1185">Reference proteome</keyword>
<accession>A0A2D0JTF1</accession>
<organism evidence="1 2">
    <name type="scientific">Xenorhabdus miraniensis</name>
    <dbReference type="NCBI Taxonomy" id="351674"/>
    <lineage>
        <taxon>Bacteria</taxon>
        <taxon>Pseudomonadati</taxon>
        <taxon>Pseudomonadota</taxon>
        <taxon>Gammaproteobacteria</taxon>
        <taxon>Enterobacterales</taxon>
        <taxon>Morganellaceae</taxon>
        <taxon>Xenorhabdus</taxon>
    </lineage>
</organism>
<sequence>MNNKLEEKLLLSKAKRYMDKIHGIKNVSMSLINEEEFQWHREIHNRILKGEEIPECKLELPVNEEDIYSYMQSKIHIGECNSHYMLFEGLAIISFNIVDLHDFLSSYFALNKTFDISMLSLNPMRVIVISDEEYELNIFDKAI</sequence>
<gene>
    <name evidence="1" type="ORF">Xmir_01073</name>
</gene>
<dbReference type="Proteomes" id="UP000221980">
    <property type="component" value="Unassembled WGS sequence"/>
</dbReference>
<evidence type="ECO:0000313" key="1">
    <source>
        <dbReference type="EMBL" id="PHM49627.1"/>
    </source>
</evidence>
<comment type="caution">
    <text evidence="1">The sequence shown here is derived from an EMBL/GenBank/DDBJ whole genome shotgun (WGS) entry which is preliminary data.</text>
</comment>
<proteinExistence type="predicted"/>
<dbReference type="AlphaFoldDB" id="A0A2D0JTF1"/>
<evidence type="ECO:0000313" key="2">
    <source>
        <dbReference type="Proteomes" id="UP000221980"/>
    </source>
</evidence>
<reference evidence="1 2" key="1">
    <citation type="journal article" date="2017" name="Nat. Microbiol.">
        <title>Natural product diversity associated with the nematode symbionts Photorhabdus and Xenorhabdus.</title>
        <authorList>
            <person name="Tobias N.J."/>
            <person name="Wolff H."/>
            <person name="Djahanschiri B."/>
            <person name="Grundmann F."/>
            <person name="Kronenwerth M."/>
            <person name="Shi Y.M."/>
            <person name="Simonyi S."/>
            <person name="Grun P."/>
            <person name="Shapiro-Ilan D."/>
            <person name="Pidot S.J."/>
            <person name="Stinear T.P."/>
            <person name="Ebersberger I."/>
            <person name="Bode H.B."/>
        </authorList>
    </citation>
    <scope>NUCLEOTIDE SEQUENCE [LARGE SCALE GENOMIC DNA]</scope>
    <source>
        <strain evidence="1 2">DSM 17902</strain>
    </source>
</reference>